<proteinExistence type="predicted"/>
<feature type="transmembrane region" description="Helical" evidence="6">
    <location>
        <begin position="210"/>
        <end position="230"/>
    </location>
</feature>
<dbReference type="EMBL" id="OAPG01000012">
    <property type="protein sequence ID" value="SNX85904.1"/>
    <property type="molecule type" value="Genomic_DNA"/>
</dbReference>
<evidence type="ECO:0000313" key="8">
    <source>
        <dbReference type="EMBL" id="SNX85904.1"/>
    </source>
</evidence>
<dbReference type="PANTHER" id="PTHR23112">
    <property type="entry name" value="G PROTEIN-COUPLED RECEPTOR 157-RELATED"/>
    <property type="match status" value="1"/>
</dbReference>
<evidence type="ECO:0000313" key="9">
    <source>
        <dbReference type="Proteomes" id="UP001294444"/>
    </source>
</evidence>
<gene>
    <name evidence="8" type="ORF">MEPE_04613</name>
</gene>
<feature type="transmembrane region" description="Helical" evidence="6">
    <location>
        <begin position="86"/>
        <end position="110"/>
    </location>
</feature>
<feature type="compositionally biased region" description="Low complexity" evidence="5">
    <location>
        <begin position="494"/>
        <end position="529"/>
    </location>
</feature>
<dbReference type="Gene3D" id="1.20.1070.10">
    <property type="entry name" value="Rhodopsin 7-helix transmembrane proteins"/>
    <property type="match status" value="1"/>
</dbReference>
<feature type="transmembrane region" description="Helical" evidence="6">
    <location>
        <begin position="760"/>
        <end position="779"/>
    </location>
</feature>
<feature type="domain" description="G-protein coupled receptors family 1 profile" evidence="7">
    <location>
        <begin position="64"/>
        <end position="232"/>
    </location>
</feature>
<feature type="region of interest" description="Disordered" evidence="5">
    <location>
        <begin position="668"/>
        <end position="705"/>
    </location>
</feature>
<feature type="region of interest" description="Disordered" evidence="5">
    <location>
        <begin position="248"/>
        <end position="278"/>
    </location>
</feature>
<organism evidence="8 9">
    <name type="scientific">Melanopsichium pennsylvanicum</name>
    <dbReference type="NCBI Taxonomy" id="63383"/>
    <lineage>
        <taxon>Eukaryota</taxon>
        <taxon>Fungi</taxon>
        <taxon>Dikarya</taxon>
        <taxon>Basidiomycota</taxon>
        <taxon>Ustilaginomycotina</taxon>
        <taxon>Ustilaginomycetes</taxon>
        <taxon>Ustilaginales</taxon>
        <taxon>Ustilaginaceae</taxon>
        <taxon>Melanopsichium</taxon>
    </lineage>
</organism>
<feature type="compositionally biased region" description="Polar residues" evidence="5">
    <location>
        <begin position="677"/>
        <end position="692"/>
    </location>
</feature>
<feature type="compositionally biased region" description="Low complexity" evidence="5">
    <location>
        <begin position="297"/>
        <end position="321"/>
    </location>
</feature>
<accession>A0AAJ5C6W8</accession>
<evidence type="ECO:0000256" key="3">
    <source>
        <dbReference type="ARBA" id="ARBA00022989"/>
    </source>
</evidence>
<dbReference type="SUPFAM" id="SSF81321">
    <property type="entry name" value="Family A G protein-coupled receptor-like"/>
    <property type="match status" value="1"/>
</dbReference>
<feature type="transmembrane region" description="Helical" evidence="6">
    <location>
        <begin position="122"/>
        <end position="149"/>
    </location>
</feature>
<evidence type="ECO:0000256" key="2">
    <source>
        <dbReference type="ARBA" id="ARBA00022692"/>
    </source>
</evidence>
<feature type="region of interest" description="Disordered" evidence="5">
    <location>
        <begin position="378"/>
        <end position="407"/>
    </location>
</feature>
<evidence type="ECO:0000256" key="1">
    <source>
        <dbReference type="ARBA" id="ARBA00004141"/>
    </source>
</evidence>
<dbReference type="Pfam" id="PF11710">
    <property type="entry name" value="Git3"/>
    <property type="match status" value="1"/>
</dbReference>
<dbReference type="AlphaFoldDB" id="A0AAJ5C6W8"/>
<keyword evidence="9" id="KW-1185">Reference proteome</keyword>
<feature type="region of interest" description="Disordered" evidence="5">
    <location>
        <begin position="425"/>
        <end position="529"/>
    </location>
</feature>
<feature type="region of interest" description="Disordered" evidence="5">
    <location>
        <begin position="541"/>
        <end position="577"/>
    </location>
</feature>
<comment type="subcellular location">
    <subcellularLocation>
        <location evidence="1">Membrane</location>
        <topology evidence="1">Multi-pass membrane protein</topology>
    </subcellularLocation>
</comment>
<dbReference type="PANTHER" id="PTHR23112:SF0">
    <property type="entry name" value="TRANSMEMBRANE PROTEIN 116"/>
    <property type="match status" value="1"/>
</dbReference>
<dbReference type="InterPro" id="IPR017452">
    <property type="entry name" value="GPCR_Rhodpsn_7TM"/>
</dbReference>
<feature type="compositionally biased region" description="Polar residues" evidence="5">
    <location>
        <begin position="378"/>
        <end position="392"/>
    </location>
</feature>
<sequence>MSATSMMTSSLYQSHPWWSRYDDPSVRVIAADNNTNDTATFQRESVGTTGNTVDMVICSLSFAGSIAIILPYVLNRRSRKLRHALILGLATSDLVTSIVIIITTACLIAQINLVHHEHPCTILGYILVSSIFSQHLWNLSIAIVTYMILVHPLSNFTLTVEKRVRWLWPVFWVVSFAINAISFGLGGFGFRGGYCVFTTGFYFTSIFQFVPRAIVFTVILCLYTHLFFFLRRTNLFSRANHSNSINLARHRSTTHNQTQSTKHHDLNPPHNQAGQPLLDTTPFTHVLATSATDSALASKANGSSATSSAAARSSKTSSGSRVTPVLNQNDPNSAIASDRRSSSLVEKDGLAQMSTFEPWRKYSDPTDRQPETLLSGVVTHSSNTHDPSTPTPRATYGLLDPNYSMAPRRRMPSELDIETANNLDQQYDGSSISPHSPGASSAGGTAGGAATLSNQGSSAPLNSSFPRGSGDESIHPLRLHTNRRPFTAEEARSHTQSNNVNSNNSTDTTSTVTIGNSDHDQQQQQQLRLQVQLQRRASLPNTRYNYDSDSSLDLDVDHPKSHRRMRPRKDAGDFSMMTPPVEHLKHYTTPGQMRYAKMADILAMGDDEMARARAGNVGTEPVRRGSAVQILPGEVVVEMPTKEAFEQSLGDDWVWGMDVTCQDESHRNYHSSRRIGGNNSTATKENNEAGLNTGTSSTSSGDEHGVDSIGSTLNRQASLLLLLYPAAYCLLFSISIARLSVDLADPGASIKNANDWLHSLSRWLIFAQGAIDALIFQFVERQFRQRMKRRRRKAMGEQVKDSLTGKMTKGVKKCWKQQQQQQQSCGRNASAIASVIGIGSKRAQGDENEMVGTGDMNSKVQ</sequence>
<feature type="compositionally biased region" description="Low complexity" evidence="5">
    <location>
        <begin position="429"/>
        <end position="451"/>
    </location>
</feature>
<protein>
    <recommendedName>
        <fullName evidence="7">G-protein coupled receptors family 1 profile domain-containing protein</fullName>
    </recommendedName>
</protein>
<feature type="transmembrane region" description="Helical" evidence="6">
    <location>
        <begin position="53"/>
        <end position="74"/>
    </location>
</feature>
<comment type="caution">
    <text evidence="8">The sequence shown here is derived from an EMBL/GenBank/DDBJ whole genome shotgun (WGS) entry which is preliminary data.</text>
</comment>
<dbReference type="Proteomes" id="UP001294444">
    <property type="component" value="Unassembled WGS sequence"/>
</dbReference>
<evidence type="ECO:0000256" key="6">
    <source>
        <dbReference type="SAM" id="Phobius"/>
    </source>
</evidence>
<keyword evidence="4 6" id="KW-0472">Membrane</keyword>
<dbReference type="GO" id="GO:0005886">
    <property type="term" value="C:plasma membrane"/>
    <property type="evidence" value="ECO:0007669"/>
    <property type="project" value="TreeGrafter"/>
</dbReference>
<reference evidence="8" key="1">
    <citation type="submission" date="2023-10" db="EMBL/GenBank/DDBJ databases">
        <authorList>
            <person name="Guldener U."/>
        </authorList>
    </citation>
    <scope>NUCLEOTIDE SEQUENCE</scope>
    <source>
        <strain evidence="8">Mp4</strain>
    </source>
</reference>
<dbReference type="GO" id="GO:0007189">
    <property type="term" value="P:adenylate cyclase-activating G protein-coupled receptor signaling pathway"/>
    <property type="evidence" value="ECO:0007669"/>
    <property type="project" value="TreeGrafter"/>
</dbReference>
<keyword evidence="2 6" id="KW-0812">Transmembrane</keyword>
<dbReference type="PROSITE" id="PS50262">
    <property type="entry name" value="G_PROTEIN_RECEP_F1_2"/>
    <property type="match status" value="1"/>
</dbReference>
<feature type="transmembrane region" description="Helical" evidence="6">
    <location>
        <begin position="719"/>
        <end position="740"/>
    </location>
</feature>
<feature type="compositionally biased region" description="Polar residues" evidence="5">
    <location>
        <begin position="325"/>
        <end position="335"/>
    </location>
</feature>
<dbReference type="InterPro" id="IPR023041">
    <property type="entry name" value="Glucose_rcpt_Git3-like_N"/>
</dbReference>
<evidence type="ECO:0000259" key="7">
    <source>
        <dbReference type="PROSITE" id="PS50262"/>
    </source>
</evidence>
<dbReference type="GO" id="GO:0004930">
    <property type="term" value="F:G protein-coupled receptor activity"/>
    <property type="evidence" value="ECO:0007669"/>
    <property type="project" value="TreeGrafter"/>
</dbReference>
<dbReference type="CDD" id="cd00637">
    <property type="entry name" value="7tm_classA_rhodopsin-like"/>
    <property type="match status" value="1"/>
</dbReference>
<feature type="region of interest" description="Disordered" evidence="5">
    <location>
        <begin position="297"/>
        <end position="349"/>
    </location>
</feature>
<feature type="compositionally biased region" description="Polar residues" evidence="5">
    <location>
        <begin position="452"/>
        <end position="466"/>
    </location>
</feature>
<keyword evidence="3 6" id="KW-1133">Transmembrane helix</keyword>
<evidence type="ECO:0000256" key="5">
    <source>
        <dbReference type="SAM" id="MobiDB-lite"/>
    </source>
</evidence>
<feature type="compositionally biased region" description="Basic and acidic residues" evidence="5">
    <location>
        <begin position="337"/>
        <end position="349"/>
    </location>
</feature>
<evidence type="ECO:0000256" key="4">
    <source>
        <dbReference type="ARBA" id="ARBA00023136"/>
    </source>
</evidence>
<name>A0AAJ5C6W8_9BASI</name>
<feature type="transmembrane region" description="Helical" evidence="6">
    <location>
        <begin position="170"/>
        <end position="190"/>
    </location>
</feature>